<feature type="transmembrane region" description="Helical" evidence="7">
    <location>
        <begin position="292"/>
        <end position="312"/>
    </location>
</feature>
<feature type="region of interest" description="Disordered" evidence="8">
    <location>
        <begin position="1"/>
        <end position="28"/>
    </location>
</feature>
<dbReference type="GO" id="GO:0055085">
    <property type="term" value="P:transmembrane transport"/>
    <property type="evidence" value="ECO:0007669"/>
    <property type="project" value="InterPro"/>
</dbReference>
<evidence type="ECO:0000256" key="2">
    <source>
        <dbReference type="ARBA" id="ARBA00022448"/>
    </source>
</evidence>
<dbReference type="GO" id="GO:0005886">
    <property type="term" value="C:plasma membrane"/>
    <property type="evidence" value="ECO:0007669"/>
    <property type="project" value="UniProtKB-SubCell"/>
</dbReference>
<sequence length="322" mass="34661">MTPVSARAPAPATVATGPGGSGTGGTAPARRRLRRLGELGPALPFLVAKVLLFGTFIAFPFAYTVYLTFQRGSLLSGLTFAGLENYRNVLRDTLFHETLRNTALFMVVVIPLTIVVTCAVGLLLSSRIRGMRIYRSLIYTPSLLSIVVAGLIWKMLIDGETGPLDRFTSGVLGLDVPWLTDGTTAIVFLSVVTLWTSIGFYSLLFMAAFNNVDLDLVDAARIDGAGGWQILTRIKLPLIRPVAQVVLVLVTINAVQLFDLVYVMTQGGPGTATYTAMWYVYQNAFNGGSVPYAATMSLVLLLITAVIAGIFISRSRSEADDV</sequence>
<evidence type="ECO:0000256" key="8">
    <source>
        <dbReference type="SAM" id="MobiDB-lite"/>
    </source>
</evidence>
<evidence type="ECO:0000256" key="5">
    <source>
        <dbReference type="ARBA" id="ARBA00022989"/>
    </source>
</evidence>
<dbReference type="EMBL" id="JACHMM010000001">
    <property type="protein sequence ID" value="MBB5789544.1"/>
    <property type="molecule type" value="Genomic_DNA"/>
</dbReference>
<feature type="transmembrane region" description="Helical" evidence="7">
    <location>
        <begin position="42"/>
        <end position="66"/>
    </location>
</feature>
<dbReference type="InterPro" id="IPR000515">
    <property type="entry name" value="MetI-like"/>
</dbReference>
<feature type="transmembrane region" description="Helical" evidence="7">
    <location>
        <begin position="185"/>
        <end position="209"/>
    </location>
</feature>
<dbReference type="InterPro" id="IPR051393">
    <property type="entry name" value="ABC_transporter_permease"/>
</dbReference>
<name>A0A7W9GT31_9ACTN</name>
<dbReference type="InterPro" id="IPR035906">
    <property type="entry name" value="MetI-like_sf"/>
</dbReference>
<dbReference type="CDD" id="cd06261">
    <property type="entry name" value="TM_PBP2"/>
    <property type="match status" value="1"/>
</dbReference>
<gene>
    <name evidence="10" type="ORF">HD601_004119</name>
</gene>
<comment type="caution">
    <text evidence="10">The sequence shown here is derived from an EMBL/GenBank/DDBJ whole genome shotgun (WGS) entry which is preliminary data.</text>
</comment>
<dbReference type="Pfam" id="PF00528">
    <property type="entry name" value="BPD_transp_1"/>
    <property type="match status" value="1"/>
</dbReference>
<keyword evidence="2 7" id="KW-0813">Transport</keyword>
<evidence type="ECO:0000256" key="4">
    <source>
        <dbReference type="ARBA" id="ARBA00022692"/>
    </source>
</evidence>
<dbReference type="SUPFAM" id="SSF161098">
    <property type="entry name" value="MetI-like"/>
    <property type="match status" value="1"/>
</dbReference>
<dbReference type="PANTHER" id="PTHR30193:SF41">
    <property type="entry name" value="DIACETYLCHITOBIOSE UPTAKE SYSTEM PERMEASE PROTEIN NGCF"/>
    <property type="match status" value="1"/>
</dbReference>
<protein>
    <submittedName>
        <fullName evidence="10">ABC-type sugar transport system permease subunit</fullName>
    </submittedName>
</protein>
<evidence type="ECO:0000313" key="11">
    <source>
        <dbReference type="Proteomes" id="UP000542813"/>
    </source>
</evidence>
<comment type="subcellular location">
    <subcellularLocation>
        <location evidence="1 7">Cell membrane</location>
        <topology evidence="1 7">Multi-pass membrane protein</topology>
    </subcellularLocation>
</comment>
<evidence type="ECO:0000256" key="1">
    <source>
        <dbReference type="ARBA" id="ARBA00004651"/>
    </source>
</evidence>
<dbReference type="PANTHER" id="PTHR30193">
    <property type="entry name" value="ABC TRANSPORTER PERMEASE PROTEIN"/>
    <property type="match status" value="1"/>
</dbReference>
<evidence type="ECO:0000256" key="7">
    <source>
        <dbReference type="RuleBase" id="RU363032"/>
    </source>
</evidence>
<keyword evidence="5 7" id="KW-1133">Transmembrane helix</keyword>
<keyword evidence="3" id="KW-1003">Cell membrane</keyword>
<evidence type="ECO:0000256" key="3">
    <source>
        <dbReference type="ARBA" id="ARBA00022475"/>
    </source>
</evidence>
<dbReference type="RefSeq" id="WP_184824973.1">
    <property type="nucleotide sequence ID" value="NZ_JACHMM010000001.1"/>
</dbReference>
<feature type="transmembrane region" description="Helical" evidence="7">
    <location>
        <begin position="103"/>
        <end position="124"/>
    </location>
</feature>
<feature type="transmembrane region" description="Helical" evidence="7">
    <location>
        <begin position="242"/>
        <end position="264"/>
    </location>
</feature>
<evidence type="ECO:0000259" key="9">
    <source>
        <dbReference type="PROSITE" id="PS50928"/>
    </source>
</evidence>
<feature type="domain" description="ABC transmembrane type-1" evidence="9">
    <location>
        <begin position="99"/>
        <end position="311"/>
    </location>
</feature>
<evidence type="ECO:0000256" key="6">
    <source>
        <dbReference type="ARBA" id="ARBA00023136"/>
    </source>
</evidence>
<keyword evidence="4 7" id="KW-0812">Transmembrane</keyword>
<dbReference type="Gene3D" id="1.10.3720.10">
    <property type="entry name" value="MetI-like"/>
    <property type="match status" value="1"/>
</dbReference>
<dbReference type="PROSITE" id="PS50928">
    <property type="entry name" value="ABC_TM1"/>
    <property type="match status" value="1"/>
</dbReference>
<evidence type="ECO:0000313" key="10">
    <source>
        <dbReference type="EMBL" id="MBB5789544.1"/>
    </source>
</evidence>
<feature type="transmembrane region" description="Helical" evidence="7">
    <location>
        <begin position="136"/>
        <end position="157"/>
    </location>
</feature>
<accession>A0A7W9GT31</accession>
<dbReference type="AlphaFoldDB" id="A0A7W9GT31"/>
<proteinExistence type="inferred from homology"/>
<dbReference type="Proteomes" id="UP000542813">
    <property type="component" value="Unassembled WGS sequence"/>
</dbReference>
<feature type="compositionally biased region" description="Low complexity" evidence="8">
    <location>
        <begin position="1"/>
        <end position="16"/>
    </location>
</feature>
<comment type="similarity">
    <text evidence="7">Belongs to the binding-protein-dependent transport system permease family.</text>
</comment>
<reference evidence="10 11" key="1">
    <citation type="submission" date="2020-08" db="EMBL/GenBank/DDBJ databases">
        <title>Sequencing the genomes of 1000 actinobacteria strains.</title>
        <authorList>
            <person name="Klenk H.-P."/>
        </authorList>
    </citation>
    <scope>NUCLEOTIDE SEQUENCE [LARGE SCALE GENOMIC DNA]</scope>
    <source>
        <strain evidence="10 11">DSM 102122</strain>
    </source>
</reference>
<keyword evidence="10" id="KW-0762">Sugar transport</keyword>
<keyword evidence="6 7" id="KW-0472">Membrane</keyword>
<organism evidence="10 11">
    <name type="scientific">Jiangella mangrovi</name>
    <dbReference type="NCBI Taxonomy" id="1524084"/>
    <lineage>
        <taxon>Bacteria</taxon>
        <taxon>Bacillati</taxon>
        <taxon>Actinomycetota</taxon>
        <taxon>Actinomycetes</taxon>
        <taxon>Jiangellales</taxon>
        <taxon>Jiangellaceae</taxon>
        <taxon>Jiangella</taxon>
    </lineage>
</organism>
<keyword evidence="11" id="KW-1185">Reference proteome</keyword>